<proteinExistence type="predicted"/>
<dbReference type="RefSeq" id="WP_120200481.1">
    <property type="nucleotide sequence ID" value="NZ_RAQJ01000002.1"/>
</dbReference>
<accession>A0A420DLT5</accession>
<reference evidence="2 3" key="1">
    <citation type="submission" date="2018-09" db="EMBL/GenBank/DDBJ databases">
        <title>Genomic Encyclopedia of Archaeal and Bacterial Type Strains, Phase II (KMG-II): from individual species to whole genera.</title>
        <authorList>
            <person name="Goeker M."/>
        </authorList>
    </citation>
    <scope>NUCLEOTIDE SEQUENCE [LARGE SCALE GENOMIC DNA]</scope>
    <source>
        <strain evidence="2 3">DSM 26283</strain>
    </source>
</reference>
<keyword evidence="3" id="KW-1185">Reference proteome</keyword>
<gene>
    <name evidence="2" type="ORF">BXY80_1340</name>
</gene>
<dbReference type="Proteomes" id="UP000284892">
    <property type="component" value="Unassembled WGS sequence"/>
</dbReference>
<dbReference type="AlphaFoldDB" id="A0A420DLT5"/>
<feature type="region of interest" description="Disordered" evidence="1">
    <location>
        <begin position="146"/>
        <end position="166"/>
    </location>
</feature>
<evidence type="ECO:0008006" key="4">
    <source>
        <dbReference type="Google" id="ProtNLM"/>
    </source>
</evidence>
<name>A0A420DLT5_9FLAO</name>
<dbReference type="OrthoDB" id="1440507at2"/>
<sequence>MKKIVTLVLGFILGALAMYYYSNQSLGESEAIVKPKGVITPAEAKTLDQAFNTRHELISDSIVKRPDNRSSWWSLEDMRDYLNYAEKESLELGYTMNGVRVYLGAYPTDKEVGYTTMFMVPTGNLNVSEGNMTLINYRIGDPQNIPGGSGFNKGADGNPPNANYTQ</sequence>
<dbReference type="EMBL" id="RAQJ01000002">
    <property type="protein sequence ID" value="RKE95155.1"/>
    <property type="molecule type" value="Genomic_DNA"/>
</dbReference>
<evidence type="ECO:0000313" key="2">
    <source>
        <dbReference type="EMBL" id="RKE95155.1"/>
    </source>
</evidence>
<evidence type="ECO:0000313" key="3">
    <source>
        <dbReference type="Proteomes" id="UP000284892"/>
    </source>
</evidence>
<comment type="caution">
    <text evidence="2">The sequence shown here is derived from an EMBL/GenBank/DDBJ whole genome shotgun (WGS) entry which is preliminary data.</text>
</comment>
<protein>
    <recommendedName>
        <fullName evidence="4">DUF4830 domain-containing protein</fullName>
    </recommendedName>
</protein>
<evidence type="ECO:0000256" key="1">
    <source>
        <dbReference type="SAM" id="MobiDB-lite"/>
    </source>
</evidence>
<organism evidence="2 3">
    <name type="scientific">Ichthyenterobacterium magnum</name>
    <dbReference type="NCBI Taxonomy" id="1230530"/>
    <lineage>
        <taxon>Bacteria</taxon>
        <taxon>Pseudomonadati</taxon>
        <taxon>Bacteroidota</taxon>
        <taxon>Flavobacteriia</taxon>
        <taxon>Flavobacteriales</taxon>
        <taxon>Flavobacteriaceae</taxon>
        <taxon>Ichthyenterobacterium</taxon>
    </lineage>
</organism>